<evidence type="ECO:0000256" key="1">
    <source>
        <dbReference type="SAM" id="MobiDB-lite"/>
    </source>
</evidence>
<accession>A0A0G4HIJ3</accession>
<sequence length="88" mass="9831">MHSLIERCEQTDPLLGSRLRRLQAAGVSAERLSDLLHTRGLRLDLEVLNEQMEVHRKIPDSPFVSSSTSAFQSLDPPADLKLPNDDVP</sequence>
<dbReference type="VEuPathDB" id="CryptoDB:Cvel_27807"/>
<feature type="region of interest" description="Disordered" evidence="1">
    <location>
        <begin position="58"/>
        <end position="88"/>
    </location>
</feature>
<feature type="compositionally biased region" description="Polar residues" evidence="1">
    <location>
        <begin position="63"/>
        <end position="72"/>
    </location>
</feature>
<protein>
    <submittedName>
        <fullName evidence="2">Uncharacterized protein</fullName>
    </submittedName>
</protein>
<dbReference type="EMBL" id="CDMZ01002768">
    <property type="protein sequence ID" value="CEM43822.1"/>
    <property type="molecule type" value="Genomic_DNA"/>
</dbReference>
<organism evidence="2">
    <name type="scientific">Chromera velia CCMP2878</name>
    <dbReference type="NCBI Taxonomy" id="1169474"/>
    <lineage>
        <taxon>Eukaryota</taxon>
        <taxon>Sar</taxon>
        <taxon>Alveolata</taxon>
        <taxon>Colpodellida</taxon>
        <taxon>Chromeraceae</taxon>
        <taxon>Chromera</taxon>
    </lineage>
</organism>
<reference evidence="2" key="1">
    <citation type="submission" date="2014-11" db="EMBL/GenBank/DDBJ databases">
        <authorList>
            <person name="Otto D Thomas"/>
            <person name="Naeem Raeece"/>
        </authorList>
    </citation>
    <scope>NUCLEOTIDE SEQUENCE</scope>
</reference>
<gene>
    <name evidence="2" type="ORF">Cvel_27807</name>
</gene>
<evidence type="ECO:0000313" key="2">
    <source>
        <dbReference type="EMBL" id="CEM43822.1"/>
    </source>
</evidence>
<dbReference type="AlphaFoldDB" id="A0A0G4HIJ3"/>
<name>A0A0G4HIJ3_9ALVE</name>
<proteinExistence type="predicted"/>